<dbReference type="OrthoDB" id="10059413at2759"/>
<accession>A0A3N0YB00</accession>
<evidence type="ECO:0000256" key="1">
    <source>
        <dbReference type="SAM" id="MobiDB-lite"/>
    </source>
</evidence>
<sequence>MPKAKKIAPKSSTISGDEHDANMDDVSVKSREEESSNSNFAQALDKLTENITKVIDEKVNTVLAAINYQTVQFQALVERVGQAEERIAGVENSTESLRATVVDLQKKVSEMSAHIDDLENRGRRCNLRLVGLPEGTEGSDPVMRMMFTLCLKIGSRSPSVFIISVCVCSVTSSDLQLQRLHKDHSSENGKDSNYLHYPSSSASLPSLHLHTSHKLSWFK</sequence>
<comment type="caution">
    <text evidence="2">The sequence shown here is derived from an EMBL/GenBank/DDBJ whole genome shotgun (WGS) entry which is preliminary data.</text>
</comment>
<dbReference type="AlphaFoldDB" id="A0A3N0YB00"/>
<dbReference type="EMBL" id="RJVU01048958">
    <property type="protein sequence ID" value="ROL42990.1"/>
    <property type="molecule type" value="Genomic_DNA"/>
</dbReference>
<dbReference type="PANTHER" id="PTHR11505">
    <property type="entry name" value="L1 TRANSPOSABLE ELEMENT-RELATED"/>
    <property type="match status" value="1"/>
</dbReference>
<feature type="compositionally biased region" description="Basic and acidic residues" evidence="1">
    <location>
        <begin position="16"/>
        <end position="34"/>
    </location>
</feature>
<reference evidence="2 3" key="1">
    <citation type="submission" date="2018-10" db="EMBL/GenBank/DDBJ databases">
        <title>Genome assembly for a Yunnan-Guizhou Plateau 3E fish, Anabarilius grahami (Regan), and its evolutionary and genetic applications.</title>
        <authorList>
            <person name="Jiang W."/>
        </authorList>
    </citation>
    <scope>NUCLEOTIDE SEQUENCE [LARGE SCALE GENOMIC DNA]</scope>
    <source>
        <strain evidence="2">AG-KIZ</strain>
        <tissue evidence="2">Muscle</tissue>
    </source>
</reference>
<evidence type="ECO:0000313" key="2">
    <source>
        <dbReference type="EMBL" id="ROL42990.1"/>
    </source>
</evidence>
<feature type="region of interest" description="Disordered" evidence="1">
    <location>
        <begin position="1"/>
        <end position="40"/>
    </location>
</feature>
<organism evidence="2 3">
    <name type="scientific">Anabarilius grahami</name>
    <name type="common">Kanglang fish</name>
    <name type="synonym">Barilius grahami</name>
    <dbReference type="NCBI Taxonomy" id="495550"/>
    <lineage>
        <taxon>Eukaryota</taxon>
        <taxon>Metazoa</taxon>
        <taxon>Chordata</taxon>
        <taxon>Craniata</taxon>
        <taxon>Vertebrata</taxon>
        <taxon>Euteleostomi</taxon>
        <taxon>Actinopterygii</taxon>
        <taxon>Neopterygii</taxon>
        <taxon>Teleostei</taxon>
        <taxon>Ostariophysi</taxon>
        <taxon>Cypriniformes</taxon>
        <taxon>Xenocyprididae</taxon>
        <taxon>Xenocypridinae</taxon>
        <taxon>Xenocypridinae incertae sedis</taxon>
        <taxon>Anabarilius</taxon>
    </lineage>
</organism>
<protein>
    <recommendedName>
        <fullName evidence="4">LINE-1 type transposase domain-containing protein 1</fullName>
    </recommendedName>
</protein>
<keyword evidence="3" id="KW-1185">Reference proteome</keyword>
<proteinExistence type="predicted"/>
<evidence type="ECO:0008006" key="4">
    <source>
        <dbReference type="Google" id="ProtNLM"/>
    </source>
</evidence>
<dbReference type="Proteomes" id="UP000281406">
    <property type="component" value="Unassembled WGS sequence"/>
</dbReference>
<dbReference type="Gene3D" id="1.20.5.340">
    <property type="match status" value="1"/>
</dbReference>
<name>A0A3N0YB00_ANAGA</name>
<gene>
    <name evidence="2" type="ORF">DPX16_5543</name>
</gene>
<evidence type="ECO:0000313" key="3">
    <source>
        <dbReference type="Proteomes" id="UP000281406"/>
    </source>
</evidence>
<dbReference type="InterPro" id="IPR004244">
    <property type="entry name" value="Transposase_22"/>
</dbReference>